<keyword evidence="9" id="KW-0812">Transmembrane</keyword>
<keyword evidence="4" id="KW-0808">Transferase</keyword>
<name>A0A5Q0GZC0_SACSY</name>
<keyword evidence="8" id="KW-0902">Two-component regulatory system</keyword>
<dbReference type="SUPFAM" id="SSF55874">
    <property type="entry name" value="ATPase domain of HSP90 chaperone/DNA topoisomerase II/histidine kinase"/>
    <property type="match status" value="1"/>
</dbReference>
<evidence type="ECO:0000256" key="9">
    <source>
        <dbReference type="SAM" id="Phobius"/>
    </source>
</evidence>
<dbReference type="InterPro" id="IPR050482">
    <property type="entry name" value="Sensor_HK_TwoCompSys"/>
</dbReference>
<evidence type="ECO:0000256" key="7">
    <source>
        <dbReference type="ARBA" id="ARBA00022840"/>
    </source>
</evidence>
<accession>A0A5Q0GZC0</accession>
<dbReference type="CDD" id="cd16917">
    <property type="entry name" value="HATPase_UhpB-NarQ-NarX-like"/>
    <property type="match status" value="1"/>
</dbReference>
<keyword evidence="3" id="KW-0597">Phosphoprotein</keyword>
<protein>
    <recommendedName>
        <fullName evidence="2">histidine kinase</fullName>
        <ecNumber evidence="2">2.7.13.3</ecNumber>
    </recommendedName>
</protein>
<dbReference type="GO" id="GO:0046983">
    <property type="term" value="F:protein dimerization activity"/>
    <property type="evidence" value="ECO:0007669"/>
    <property type="project" value="InterPro"/>
</dbReference>
<keyword evidence="12" id="KW-1185">Reference proteome</keyword>
<proteinExistence type="predicted"/>
<keyword evidence="9" id="KW-1133">Transmembrane helix</keyword>
<feature type="transmembrane region" description="Helical" evidence="9">
    <location>
        <begin position="134"/>
        <end position="153"/>
    </location>
</feature>
<dbReference type="Pfam" id="PF02518">
    <property type="entry name" value="HATPase_c"/>
    <property type="match status" value="1"/>
</dbReference>
<evidence type="ECO:0000256" key="6">
    <source>
        <dbReference type="ARBA" id="ARBA00022777"/>
    </source>
</evidence>
<dbReference type="PANTHER" id="PTHR24421">
    <property type="entry name" value="NITRATE/NITRITE SENSOR PROTEIN NARX-RELATED"/>
    <property type="match status" value="1"/>
</dbReference>
<dbReference type="EC" id="2.7.13.3" evidence="2"/>
<dbReference type="AlphaFoldDB" id="A0A5Q0GZC0"/>
<dbReference type="SMART" id="SM00387">
    <property type="entry name" value="HATPase_c"/>
    <property type="match status" value="1"/>
</dbReference>
<dbReference type="InterPro" id="IPR036890">
    <property type="entry name" value="HATPase_C_sf"/>
</dbReference>
<keyword evidence="5" id="KW-0547">Nucleotide-binding</keyword>
<evidence type="ECO:0000256" key="5">
    <source>
        <dbReference type="ARBA" id="ARBA00022741"/>
    </source>
</evidence>
<dbReference type="Gene3D" id="3.30.565.10">
    <property type="entry name" value="Histidine kinase-like ATPase, C-terminal domain"/>
    <property type="match status" value="1"/>
</dbReference>
<dbReference type="Pfam" id="PF07730">
    <property type="entry name" value="HisKA_3"/>
    <property type="match status" value="1"/>
</dbReference>
<dbReference type="InterPro" id="IPR011712">
    <property type="entry name" value="Sig_transdc_His_kin_sub3_dim/P"/>
</dbReference>
<evidence type="ECO:0000256" key="2">
    <source>
        <dbReference type="ARBA" id="ARBA00012438"/>
    </source>
</evidence>
<evidence type="ECO:0000313" key="12">
    <source>
        <dbReference type="Proteomes" id="UP000325787"/>
    </source>
</evidence>
<dbReference type="OrthoDB" id="227596at2"/>
<dbReference type="PROSITE" id="PS50109">
    <property type="entry name" value="HIS_KIN"/>
    <property type="match status" value="1"/>
</dbReference>
<dbReference type="GO" id="GO:0000155">
    <property type="term" value="F:phosphorelay sensor kinase activity"/>
    <property type="evidence" value="ECO:0007669"/>
    <property type="project" value="InterPro"/>
</dbReference>
<comment type="catalytic activity">
    <reaction evidence="1">
        <text>ATP + protein L-histidine = ADP + protein N-phospho-L-histidine.</text>
        <dbReference type="EC" id="2.7.13.3"/>
    </reaction>
</comment>
<dbReference type="KEGG" id="ssyi:EKG83_19795"/>
<evidence type="ECO:0000313" key="11">
    <source>
        <dbReference type="EMBL" id="QFZ19381.1"/>
    </source>
</evidence>
<keyword evidence="6 11" id="KW-0418">Kinase</keyword>
<keyword evidence="7" id="KW-0067">ATP-binding</keyword>
<dbReference type="Gene3D" id="1.20.5.1930">
    <property type="match status" value="1"/>
</dbReference>
<dbReference type="EMBL" id="CP034550">
    <property type="protein sequence ID" value="QFZ19381.1"/>
    <property type="molecule type" value="Genomic_DNA"/>
</dbReference>
<gene>
    <name evidence="11" type="ORF">EKG83_19795</name>
</gene>
<evidence type="ECO:0000256" key="8">
    <source>
        <dbReference type="ARBA" id="ARBA00023012"/>
    </source>
</evidence>
<evidence type="ECO:0000256" key="1">
    <source>
        <dbReference type="ARBA" id="ARBA00000085"/>
    </source>
</evidence>
<organism evidence="11 12">
    <name type="scientific">Saccharothrix syringae</name>
    <name type="common">Nocardiopsis syringae</name>
    <dbReference type="NCBI Taxonomy" id="103733"/>
    <lineage>
        <taxon>Bacteria</taxon>
        <taxon>Bacillati</taxon>
        <taxon>Actinomycetota</taxon>
        <taxon>Actinomycetes</taxon>
        <taxon>Pseudonocardiales</taxon>
        <taxon>Pseudonocardiaceae</taxon>
        <taxon>Saccharothrix</taxon>
    </lineage>
</organism>
<sequence length="432" mass="46815">MVIAGSAADVEPRWAEWRRPLPSRAQQRRDWWLGLGTVVGGLATTALVNSIGAQAFSEPPPFGEQLFWNAVVTAPLVVRRRYPLAVLLVVAALFIAAQVRQTGDSVVPSVALFLALHSAGAWERNRVVARWSRIAVIVVMFAWLGFGLVKFLVGPPHAFKDAAGPLDPVLASVLYQLALNLAFFLSAYFLGEQAWVSARRQAELEHQAERLHRSQEQNTRGAIVAERLRIARDLHDVVAHHVSVMGIQAGAARRVLDTDRELARSALLMVEQTARDSVGELRGLLGLLRAGAPNEEKPDGELAALERLPDLVATARSAGLEVEHSTYGEPRPVPDGVALSAYRVAQEALTNVVKHAGARKVDVRVRYLERALEVEVADDGRGGPAFGEAAGGFGLVGMRERIAVHGGSLEARPRRDGGYLVRATLPTAQEES</sequence>
<evidence type="ECO:0000256" key="4">
    <source>
        <dbReference type="ARBA" id="ARBA00022679"/>
    </source>
</evidence>
<keyword evidence="9" id="KW-0472">Membrane</keyword>
<dbReference type="InterPro" id="IPR005467">
    <property type="entry name" value="His_kinase_dom"/>
</dbReference>
<dbReference type="RefSeq" id="WP_051766395.1">
    <property type="nucleotide sequence ID" value="NZ_CP034550.1"/>
</dbReference>
<feature type="domain" description="Histidine kinase" evidence="10">
    <location>
        <begin position="343"/>
        <end position="429"/>
    </location>
</feature>
<evidence type="ECO:0000256" key="3">
    <source>
        <dbReference type="ARBA" id="ARBA00022553"/>
    </source>
</evidence>
<feature type="transmembrane region" description="Helical" evidence="9">
    <location>
        <begin position="82"/>
        <end position="99"/>
    </location>
</feature>
<dbReference type="PANTHER" id="PTHR24421:SF10">
    <property type="entry name" value="NITRATE_NITRITE SENSOR PROTEIN NARQ"/>
    <property type="match status" value="1"/>
</dbReference>
<feature type="transmembrane region" description="Helical" evidence="9">
    <location>
        <begin position="173"/>
        <end position="191"/>
    </location>
</feature>
<dbReference type="GO" id="GO:0016020">
    <property type="term" value="C:membrane"/>
    <property type="evidence" value="ECO:0007669"/>
    <property type="project" value="InterPro"/>
</dbReference>
<dbReference type="GO" id="GO:0005524">
    <property type="term" value="F:ATP binding"/>
    <property type="evidence" value="ECO:0007669"/>
    <property type="project" value="UniProtKB-KW"/>
</dbReference>
<reference evidence="12" key="1">
    <citation type="journal article" date="2021" name="Curr. Microbiol.">
        <title>Complete genome of nocamycin-producing strain Saccharothrix syringae NRRL B-16468 reveals the biosynthetic potential for secondary metabolites.</title>
        <authorList>
            <person name="Mo X."/>
            <person name="Yang S."/>
        </authorList>
    </citation>
    <scope>NUCLEOTIDE SEQUENCE [LARGE SCALE GENOMIC DNA]</scope>
    <source>
        <strain evidence="12">ATCC 51364 / DSM 43886 / JCM 6844 / KCTC 9398 / NBRC 14523 / NRRL B-16468 / INA 2240</strain>
    </source>
</reference>
<dbReference type="Proteomes" id="UP000325787">
    <property type="component" value="Chromosome"/>
</dbReference>
<evidence type="ECO:0000259" key="10">
    <source>
        <dbReference type="PROSITE" id="PS50109"/>
    </source>
</evidence>
<dbReference type="InterPro" id="IPR003594">
    <property type="entry name" value="HATPase_dom"/>
</dbReference>